<dbReference type="OrthoDB" id="1364821at2"/>
<evidence type="ECO:0000313" key="1">
    <source>
        <dbReference type="EMBL" id="RBN51907.1"/>
    </source>
</evidence>
<accession>A0A366B6W6</accession>
<organism evidence="1 2">
    <name type="scientific">Flavobacterium psychrolimnae</name>
    <dbReference type="NCBI Taxonomy" id="249351"/>
    <lineage>
        <taxon>Bacteria</taxon>
        <taxon>Pseudomonadati</taxon>
        <taxon>Bacteroidota</taxon>
        <taxon>Flavobacteriia</taxon>
        <taxon>Flavobacteriales</taxon>
        <taxon>Flavobacteriaceae</taxon>
        <taxon>Flavobacterium</taxon>
    </lineage>
</organism>
<keyword evidence="2" id="KW-1185">Reference proteome</keyword>
<sequence>MIVSITKIELNSYLKLIPFFKFNGQIIAELQQANCKKHKVVGSWNGKVWYTMTLWENENDINAFYRNGTHLAAMKQSAKFSSKIESRRIQNEDLIRWKEAKKLFGNN</sequence>
<dbReference type="Proteomes" id="UP000253676">
    <property type="component" value="Unassembled WGS sequence"/>
</dbReference>
<reference evidence="1 2" key="1">
    <citation type="submission" date="2018-07" db="EMBL/GenBank/DDBJ databases">
        <title>Complete genome sequence of Flavobacterium psychrolimnae LMG 22018.</title>
        <authorList>
            <person name="Kim D.-U."/>
        </authorList>
    </citation>
    <scope>NUCLEOTIDE SEQUENCE [LARGE SCALE GENOMIC DNA]</scope>
    <source>
        <strain evidence="1 2">LMG 22018</strain>
    </source>
</reference>
<gene>
    <name evidence="1" type="ORF">DR980_01735</name>
</gene>
<proteinExistence type="predicted"/>
<protein>
    <recommendedName>
        <fullName evidence="3">DUF3291 domain-containing protein</fullName>
    </recommendedName>
</protein>
<dbReference type="InterPro" id="IPR011008">
    <property type="entry name" value="Dimeric_a/b-barrel"/>
</dbReference>
<comment type="caution">
    <text evidence="1">The sequence shown here is derived from an EMBL/GenBank/DDBJ whole genome shotgun (WGS) entry which is preliminary data.</text>
</comment>
<evidence type="ECO:0000313" key="2">
    <source>
        <dbReference type="Proteomes" id="UP000253676"/>
    </source>
</evidence>
<dbReference type="RefSeq" id="WP_113633525.1">
    <property type="nucleotide sequence ID" value="NZ_QNUX01000001.1"/>
</dbReference>
<dbReference type="SUPFAM" id="SSF54909">
    <property type="entry name" value="Dimeric alpha+beta barrel"/>
    <property type="match status" value="1"/>
</dbReference>
<dbReference type="AlphaFoldDB" id="A0A366B6W6"/>
<evidence type="ECO:0008006" key="3">
    <source>
        <dbReference type="Google" id="ProtNLM"/>
    </source>
</evidence>
<name>A0A366B6W6_9FLAO</name>
<dbReference type="EMBL" id="QNUX01000001">
    <property type="protein sequence ID" value="RBN51907.1"/>
    <property type="molecule type" value="Genomic_DNA"/>
</dbReference>